<accession>A0A0F7L6F9</accession>
<dbReference type="EMBL" id="KR029589">
    <property type="protein sequence ID" value="AKH47143.1"/>
    <property type="molecule type" value="Genomic_DNA"/>
</dbReference>
<protein>
    <submittedName>
        <fullName evidence="1">Uncharacterized protein</fullName>
    </submittedName>
</protein>
<reference evidence="1" key="1">
    <citation type="journal article" date="2015" name="Front. Microbiol.">
        <title>Combining genomic sequencing methods to explore viral diversity and reveal potential virus-host interactions.</title>
        <authorList>
            <person name="Chow C.E."/>
            <person name="Winget D.M."/>
            <person name="White R.A.III."/>
            <person name="Hallam S.J."/>
            <person name="Suttle C.A."/>
        </authorList>
    </citation>
    <scope>NUCLEOTIDE SEQUENCE</scope>
    <source>
        <strain evidence="1">Anoxic2_5</strain>
    </source>
</reference>
<sequence length="52" mass="6062">MRNWWLMAFRRGLVASSFCQSSSPLGQMKAITSIRNWSRPSSSRSRTTRWPT</sequence>
<evidence type="ECO:0000313" key="1">
    <source>
        <dbReference type="EMBL" id="AKH47143.1"/>
    </source>
</evidence>
<reference evidence="1" key="2">
    <citation type="submission" date="2015-03" db="EMBL/GenBank/DDBJ databases">
        <authorList>
            <person name="Chow C.-E.T."/>
            <person name="Winget D.M."/>
            <person name="White R.A.III."/>
            <person name="Hallam S.J."/>
            <person name="Suttle C.A."/>
        </authorList>
    </citation>
    <scope>NUCLEOTIDE SEQUENCE</scope>
    <source>
        <strain evidence="1">Anoxic2_5</strain>
    </source>
</reference>
<organism evidence="1">
    <name type="scientific">uncultured marine virus</name>
    <dbReference type="NCBI Taxonomy" id="186617"/>
    <lineage>
        <taxon>Viruses</taxon>
        <taxon>environmental samples</taxon>
    </lineage>
</organism>
<proteinExistence type="predicted"/>
<name>A0A0F7L6F9_9VIRU</name>